<evidence type="ECO:0000313" key="2">
    <source>
        <dbReference type="EMBL" id="SEA11960.1"/>
    </source>
</evidence>
<dbReference type="InterPro" id="IPR011008">
    <property type="entry name" value="Dimeric_a/b-barrel"/>
</dbReference>
<dbReference type="Proteomes" id="UP000198658">
    <property type="component" value="Unassembled WGS sequence"/>
</dbReference>
<feature type="transmembrane region" description="Helical" evidence="1">
    <location>
        <begin position="162"/>
        <end position="181"/>
    </location>
</feature>
<dbReference type="STRING" id="658218.SAMN05216562_1822"/>
<organism evidence="2 3">
    <name type="scientific">Microbulbifer marinus</name>
    <dbReference type="NCBI Taxonomy" id="658218"/>
    <lineage>
        <taxon>Bacteria</taxon>
        <taxon>Pseudomonadati</taxon>
        <taxon>Pseudomonadota</taxon>
        <taxon>Gammaproteobacteria</taxon>
        <taxon>Cellvibrionales</taxon>
        <taxon>Microbulbiferaceae</taxon>
        <taxon>Microbulbifer</taxon>
    </lineage>
</organism>
<keyword evidence="1" id="KW-0472">Membrane</keyword>
<accession>A0A1H3YK88</accession>
<evidence type="ECO:0000313" key="3">
    <source>
        <dbReference type="Proteomes" id="UP000198658"/>
    </source>
</evidence>
<keyword evidence="3" id="KW-1185">Reference proteome</keyword>
<name>A0A1H3YK88_9GAMM</name>
<keyword evidence="1" id="KW-1133">Transmembrane helix</keyword>
<dbReference type="SUPFAM" id="SSF54909">
    <property type="entry name" value="Dimeric alpha+beta barrel"/>
    <property type="match status" value="1"/>
</dbReference>
<evidence type="ECO:0008006" key="4">
    <source>
        <dbReference type="Google" id="ProtNLM"/>
    </source>
</evidence>
<dbReference type="PANTHER" id="PTHR40057">
    <property type="entry name" value="SLR1162 PROTEIN"/>
    <property type="match status" value="1"/>
</dbReference>
<dbReference type="AlphaFoldDB" id="A0A1H3YK88"/>
<dbReference type="EMBL" id="FNQO01000002">
    <property type="protein sequence ID" value="SEA11960.1"/>
    <property type="molecule type" value="Genomic_DNA"/>
</dbReference>
<dbReference type="PANTHER" id="PTHR40057:SF1">
    <property type="entry name" value="SLR1162 PROTEIN"/>
    <property type="match status" value="1"/>
</dbReference>
<keyword evidence="1" id="KW-0812">Transmembrane</keyword>
<dbReference type="InterPro" id="IPR038762">
    <property type="entry name" value="ABM_predict"/>
</dbReference>
<evidence type="ECO:0000256" key="1">
    <source>
        <dbReference type="SAM" id="Phobius"/>
    </source>
</evidence>
<sequence length="194" mass="22223">MAMEIETASSSDKDPGATAVITHRVCAEKQAAYEVWLEEIGPRCRAYPGFLDWHIIRPIPGLTSTYTVVIRFDHKSNLQAWMESADRERLIAKAQPLLLDGDDFFISSGLDFWFTPGGAKAQLPTRWKQFLATWSVIYPLVLIIPLLVLPLLRWLGVPDSRWLDILVTTGVIVFLMVYAIMPNYTRLIRRWLFD</sequence>
<protein>
    <recommendedName>
        <fullName evidence="4">ABM domain-containing protein</fullName>
    </recommendedName>
</protein>
<dbReference type="Gene3D" id="3.30.70.100">
    <property type="match status" value="1"/>
</dbReference>
<gene>
    <name evidence="2" type="ORF">SAMN05216562_1822</name>
</gene>
<proteinExistence type="predicted"/>
<feature type="transmembrane region" description="Helical" evidence="1">
    <location>
        <begin position="136"/>
        <end position="156"/>
    </location>
</feature>
<reference evidence="3" key="1">
    <citation type="submission" date="2016-10" db="EMBL/GenBank/DDBJ databases">
        <authorList>
            <person name="Varghese N."/>
            <person name="Submissions S."/>
        </authorList>
    </citation>
    <scope>NUCLEOTIDE SEQUENCE [LARGE SCALE GENOMIC DNA]</scope>
    <source>
        <strain evidence="3">CGMCC 1.10657</strain>
    </source>
</reference>